<evidence type="ECO:0000259" key="3">
    <source>
        <dbReference type="Pfam" id="PF12146"/>
    </source>
</evidence>
<evidence type="ECO:0000256" key="1">
    <source>
        <dbReference type="ARBA" id="ARBA00008645"/>
    </source>
</evidence>
<gene>
    <name evidence="4" type="ORF">AVDCRST_MAG85-395</name>
</gene>
<dbReference type="EMBL" id="CADCVT010000045">
    <property type="protein sequence ID" value="CAA9476905.1"/>
    <property type="molecule type" value="Genomic_DNA"/>
</dbReference>
<dbReference type="InterPro" id="IPR022742">
    <property type="entry name" value="Hydrolase_4"/>
</dbReference>
<reference evidence="4" key="1">
    <citation type="submission" date="2020-02" db="EMBL/GenBank/DDBJ databases">
        <authorList>
            <person name="Meier V. D."/>
        </authorList>
    </citation>
    <scope>NUCLEOTIDE SEQUENCE</scope>
    <source>
        <strain evidence="4">AVDCRST_MAG85</strain>
    </source>
</reference>
<comment type="similarity">
    <text evidence="1">Belongs to the AB hydrolase superfamily.</text>
</comment>
<organism evidence="4">
    <name type="scientific">uncultured Solirubrobacteraceae bacterium</name>
    <dbReference type="NCBI Taxonomy" id="1162706"/>
    <lineage>
        <taxon>Bacteria</taxon>
        <taxon>Bacillati</taxon>
        <taxon>Actinomycetota</taxon>
        <taxon>Thermoleophilia</taxon>
        <taxon>Solirubrobacterales</taxon>
        <taxon>Solirubrobacteraceae</taxon>
        <taxon>environmental samples</taxon>
    </lineage>
</organism>
<sequence>MRLVAPDPPQLGTLDGLSYALFSPASGPPRAGVIVLHGAGSAKESHFDFARELRANGLASVCFDQRGHGESEGDLGEGALEDVATIRSLLPEGPVGLRGSSMGGWLALAAASRVRANAVVAICPATSAGLLRGLRLRAFEFRADRPGLDRLLASHDLEVAARELGERLLLLHADGDETVPVEHSRALHAVAPGSRLIVTPGGHHRSVQHDPELQAFAARWLVKALLA</sequence>
<accession>A0A6J4RM43</accession>
<dbReference type="InterPro" id="IPR029058">
    <property type="entry name" value="AB_hydrolase_fold"/>
</dbReference>
<dbReference type="Gene3D" id="3.40.50.1820">
    <property type="entry name" value="alpha/beta hydrolase"/>
    <property type="match status" value="1"/>
</dbReference>
<protein>
    <recommendedName>
        <fullName evidence="3">Serine aminopeptidase S33 domain-containing protein</fullName>
    </recommendedName>
</protein>
<dbReference type="AlphaFoldDB" id="A0A6J4RM43"/>
<dbReference type="Pfam" id="PF12146">
    <property type="entry name" value="Hydrolase_4"/>
    <property type="match status" value="1"/>
</dbReference>
<dbReference type="PANTHER" id="PTHR22946:SF9">
    <property type="entry name" value="POLYKETIDE TRANSFERASE AF380"/>
    <property type="match status" value="1"/>
</dbReference>
<feature type="domain" description="Serine aminopeptidase S33" evidence="3">
    <location>
        <begin position="28"/>
        <end position="128"/>
    </location>
</feature>
<name>A0A6J4RM43_9ACTN</name>
<dbReference type="SUPFAM" id="SSF53474">
    <property type="entry name" value="alpha/beta-Hydrolases"/>
    <property type="match status" value="1"/>
</dbReference>
<dbReference type="PANTHER" id="PTHR22946">
    <property type="entry name" value="DIENELACTONE HYDROLASE DOMAIN-CONTAINING PROTEIN-RELATED"/>
    <property type="match status" value="1"/>
</dbReference>
<dbReference type="GO" id="GO:0052689">
    <property type="term" value="F:carboxylic ester hydrolase activity"/>
    <property type="evidence" value="ECO:0007669"/>
    <property type="project" value="UniProtKB-ARBA"/>
</dbReference>
<evidence type="ECO:0000256" key="2">
    <source>
        <dbReference type="ARBA" id="ARBA00022801"/>
    </source>
</evidence>
<dbReference type="InterPro" id="IPR050261">
    <property type="entry name" value="FrsA_esterase"/>
</dbReference>
<proteinExistence type="inferred from homology"/>
<keyword evidence="2" id="KW-0378">Hydrolase</keyword>
<evidence type="ECO:0000313" key="4">
    <source>
        <dbReference type="EMBL" id="CAA9476905.1"/>
    </source>
</evidence>